<sequence length="416" mass="45951">MSSESILLECLDDLLKQHWNLGQNILLCWRLDTDGIQVLPAPHYFLGRFSASLGDCAPVDRLDALNGSFIRELISGSRLLSAEDFDGAVSRLRLEPVKVKLPAALSADSDTVAAVDSLIQRYSINYVKSRAVLLFDIVDFSLVSSFEQTSQLNSLSYSLNSAHSKLLKRNIDINFSRTTTGDGYYVWHQHDSPRANLELFEFMILVVADNALAQMAAAGASSGQVVPKIRTGFHIGSHFEFFQVEGLSPGMNSFIVGDVTIELSRMLDLAGTGQIFIGDFDTVVPTSSREEAYLIAADSQRFVERAVKQMDGLTGTTLSDETIESIHCFLSGESGASGGQTVRRFRITDKHGRSRNVYNLRINIRTANRPVMLGLHDSELPKKHTRRKADVRGNQRTKAFQGLRSKPSASIAVFED</sequence>
<organism evidence="1 2">
    <name type="scientific">Oceanicoccus sagamiensis</name>
    <dbReference type="NCBI Taxonomy" id="716816"/>
    <lineage>
        <taxon>Bacteria</taxon>
        <taxon>Pseudomonadati</taxon>
        <taxon>Pseudomonadota</taxon>
        <taxon>Gammaproteobacteria</taxon>
        <taxon>Cellvibrionales</taxon>
        <taxon>Spongiibacteraceae</taxon>
        <taxon>Oceanicoccus</taxon>
    </lineage>
</organism>
<dbReference type="AlphaFoldDB" id="A0A1X9NNR7"/>
<reference evidence="1 2" key="1">
    <citation type="submission" date="2016-11" db="EMBL/GenBank/DDBJ databases">
        <title>Trade-off between light-utilization and light-protection in marine flavobacteria.</title>
        <authorList>
            <person name="Kumagai Y."/>
        </authorList>
    </citation>
    <scope>NUCLEOTIDE SEQUENCE [LARGE SCALE GENOMIC DNA]</scope>
    <source>
        <strain evidence="1 2">NBRC 107125</strain>
    </source>
</reference>
<name>A0A1X9NNR7_9GAMM</name>
<keyword evidence="2" id="KW-1185">Reference proteome</keyword>
<accession>A0A1X9NNR7</accession>
<proteinExistence type="predicted"/>
<dbReference type="KEGG" id="osg:BST96_11895"/>
<dbReference type="STRING" id="716816.BST96_11895"/>
<dbReference type="InterPro" id="IPR029787">
    <property type="entry name" value="Nucleotide_cyclase"/>
</dbReference>
<evidence type="ECO:0000313" key="2">
    <source>
        <dbReference type="Proteomes" id="UP000193450"/>
    </source>
</evidence>
<dbReference type="Gene3D" id="3.30.70.1230">
    <property type="entry name" value="Nucleotide cyclase"/>
    <property type="match status" value="1"/>
</dbReference>
<protein>
    <submittedName>
        <fullName evidence="1">Uncharacterized protein</fullName>
    </submittedName>
</protein>
<dbReference type="Proteomes" id="UP000193450">
    <property type="component" value="Chromosome"/>
</dbReference>
<dbReference type="EMBL" id="CP019343">
    <property type="protein sequence ID" value="ARN76387.1"/>
    <property type="molecule type" value="Genomic_DNA"/>
</dbReference>
<evidence type="ECO:0000313" key="1">
    <source>
        <dbReference type="EMBL" id="ARN76387.1"/>
    </source>
</evidence>
<gene>
    <name evidence="1" type="ORF">BST96_11895</name>
</gene>